<proteinExistence type="predicted"/>
<dbReference type="AlphaFoldDB" id="A0AAU8LWM4"/>
<protein>
    <recommendedName>
        <fullName evidence="2">ATP-binding protein</fullName>
    </recommendedName>
</protein>
<evidence type="ECO:0000313" key="1">
    <source>
        <dbReference type="EMBL" id="XCN73687.1"/>
    </source>
</evidence>
<dbReference type="EMBL" id="CP159373">
    <property type="protein sequence ID" value="XCN73687.1"/>
    <property type="molecule type" value="Genomic_DNA"/>
</dbReference>
<sequence>MNSQNTAKVLSEITDAGLFEWLATAVLREATPVYASLAHPGVNVDGKTVRSPLDGICFVLDADPPHMIAVHHTTGKRDDLKKKWLHDKEPIGDLIKTAKIAEDERTRRPNLRATLVLTTNKEPREDLIRKVHAVGQEHGLEIDIWSCSQLTHFLDHKPTGQWLRRFYLNIEQDLLSAELLHELSKKSLQTHCPLSDSDTWVSRELDSKLSAGLRPNMTFLVAESGMGKSVACYRRLAEHVEAGGFGLILSHDLIAPAISLEQAVAAALRQLHPSLAEIGNSALSFCSSEKPLLLAVEDINISGQAQRLAEKLIRWSCSPANSGEATCGNSAWQLVCPLWPEVLLSLGEEVKKSIEPLIITASGFSKDEGCEAVLRRAQLAGHSLSPLVADEIAKSLGYDPLLIALHDQSKEPDPQQVISRFAESVLSRIAVDEREHTSSDYRQALRKLAGEMLARRQIELRWQEVNLQSESLRLLSRLAHQGELMRLTGASDDQRLAFRHDRVRDWLLADAAADLDRQNLLADDVLAEPYFAEVMGAVLAAGQAKEDFLQRVVKLNPLALFHAFRLLGQQIGKPLRRAVLQAINTWLDSPSAHERCNQYLRWEALAMLMQTDDLEVPALVCKFNEQGHYNSGQLARLRNGDVAGGIEFCIRMSPGVLAPWRDAQMEHAKLRYGRKLSEDLQQFLRRVDLDRKQRTGALCMAGHLADPALALAIEACWNADEERDAHLDDYLWAFAECCGDAPVRFLAPVCDTWAALPDEATKPSPRNAVLGYSSGLKGAFRRWPPSAAIDYFIERASQDEELRWQITCMLHKVDNPKAISFVVHQCAAMEKSLEGTGFFSSFAMNAYQDWQTIQEYYSSPMSQASRDMLLNLWQDESNDKYLRKQAFYFWAATKGCYDIEVLKTAKESAELSDDILKARLERGDQQAIPLMIKKINDGGDWWFYGRYLWSADLTDALDKFLEKCDKKATEKWGDLFESSCIADVIMRLPFDEAERILLKYWKEFCLHRDFVQAALYVATPSLLHAVEVAVDECPAPAKLFDFLSQHLIICGDRPSISREPQLYALVPYLHFLSPMDLHDLWEVCNKQGWFRIRREFLDDRLQDRWVKFKWDTKQALSQLDKMIAEKRCCWIDDWIDDFIKTDVSWDEIYETMLAWLQERRSFEALRIVAAAVQHRGTRKDMEVLMNCKDASETEETLALMLDTEFAVQRRSIQ</sequence>
<organism evidence="1">
    <name type="scientific">Candidatus Electrothrix aestuarii</name>
    <dbReference type="NCBI Taxonomy" id="3062594"/>
    <lineage>
        <taxon>Bacteria</taxon>
        <taxon>Pseudomonadati</taxon>
        <taxon>Thermodesulfobacteriota</taxon>
        <taxon>Desulfobulbia</taxon>
        <taxon>Desulfobulbales</taxon>
        <taxon>Desulfobulbaceae</taxon>
        <taxon>Candidatus Electrothrix</taxon>
    </lineage>
</organism>
<accession>A0AAU8LWM4</accession>
<dbReference type="KEGG" id="eaj:Q3M24_02740"/>
<reference evidence="1" key="1">
    <citation type="journal article" date="2024" name="Syst. Appl. Microbiol.">
        <title>First single-strain enrichments of Electrothrix cable bacteria, description of E. aestuarii sp. nov. and E. rattekaaiensis sp. nov., and proposal of a cable bacteria taxonomy following the rules of the SeqCode.</title>
        <authorList>
            <person name="Plum-Jensen L.E."/>
            <person name="Schramm A."/>
            <person name="Marshall I.P.G."/>
        </authorList>
    </citation>
    <scope>NUCLEOTIDE SEQUENCE</scope>
    <source>
        <strain evidence="1">Rat1</strain>
    </source>
</reference>
<evidence type="ECO:0008006" key="2">
    <source>
        <dbReference type="Google" id="ProtNLM"/>
    </source>
</evidence>
<name>A0AAU8LWM4_9BACT</name>
<reference evidence="1" key="2">
    <citation type="submission" date="2024-06" db="EMBL/GenBank/DDBJ databases">
        <authorList>
            <person name="Plum-Jensen L.E."/>
            <person name="Schramm A."/>
            <person name="Marshall I.P.G."/>
        </authorList>
    </citation>
    <scope>NUCLEOTIDE SEQUENCE</scope>
    <source>
        <strain evidence="1">Rat1</strain>
    </source>
</reference>
<gene>
    <name evidence="1" type="ORF">Q3M24_02740</name>
</gene>